<name>A0A5R9DUS7_9LACT</name>
<organism evidence="4 5">
    <name type="scientific">Ruoffia tabacinasalis</name>
    <dbReference type="NCBI Taxonomy" id="87458"/>
    <lineage>
        <taxon>Bacteria</taxon>
        <taxon>Bacillati</taxon>
        <taxon>Bacillota</taxon>
        <taxon>Bacilli</taxon>
        <taxon>Lactobacillales</taxon>
        <taxon>Aerococcaceae</taxon>
        <taxon>Ruoffia</taxon>
    </lineage>
</organism>
<evidence type="ECO:0000313" key="5">
    <source>
        <dbReference type="Proteomes" id="UP000306420"/>
    </source>
</evidence>
<dbReference type="AlphaFoldDB" id="A0A5R9DUS7"/>
<evidence type="ECO:0000259" key="2">
    <source>
        <dbReference type="Pfam" id="PF13556"/>
    </source>
</evidence>
<dbReference type="InterPro" id="IPR041522">
    <property type="entry name" value="CdaR_GGDEF"/>
</dbReference>
<feature type="domain" description="CdaR GGDEF-like" evidence="3">
    <location>
        <begin position="484"/>
        <end position="613"/>
    </location>
</feature>
<protein>
    <submittedName>
        <fullName evidence="4">Uncharacterized protein</fullName>
    </submittedName>
</protein>
<evidence type="ECO:0000313" key="4">
    <source>
        <dbReference type="EMBL" id="TLQ41211.1"/>
    </source>
</evidence>
<reference evidence="4 5" key="1">
    <citation type="submission" date="2019-05" db="EMBL/GenBank/DDBJ databases">
        <title>The metagenome of a microbial culture collection derived from dairy environment covers the genomic content of the human microbiome.</title>
        <authorList>
            <person name="Roder T."/>
            <person name="Wuthrich D."/>
            <person name="Sattari Z."/>
            <person name="Von Ah U."/>
            <person name="Bar C."/>
            <person name="Ronchi F."/>
            <person name="Macpherson A.J."/>
            <person name="Ganal-Vonarburg S.C."/>
            <person name="Bruggmann R."/>
            <person name="Vergeres G."/>
        </authorList>
    </citation>
    <scope>NUCLEOTIDE SEQUENCE [LARGE SCALE GENOMIC DNA]</scope>
    <source>
        <strain evidence="4 5">FAM 24227</strain>
    </source>
</reference>
<evidence type="ECO:0000259" key="3">
    <source>
        <dbReference type="Pfam" id="PF17853"/>
    </source>
</evidence>
<dbReference type="RefSeq" id="WP_138404614.1">
    <property type="nucleotide sequence ID" value="NZ_VBSP01000019.1"/>
</dbReference>
<comment type="caution">
    <text evidence="4">The sequence shown here is derived from an EMBL/GenBank/DDBJ whole genome shotgun (WGS) entry which is preliminary data.</text>
</comment>
<dbReference type="Pfam" id="PF17853">
    <property type="entry name" value="GGDEF_2"/>
    <property type="match status" value="1"/>
</dbReference>
<dbReference type="EMBL" id="VBSP01000019">
    <property type="protein sequence ID" value="TLQ41211.1"/>
    <property type="molecule type" value="Genomic_DNA"/>
</dbReference>
<dbReference type="InterPro" id="IPR042070">
    <property type="entry name" value="PucR_C-HTH_sf"/>
</dbReference>
<dbReference type="InterPro" id="IPR029016">
    <property type="entry name" value="GAF-like_dom_sf"/>
</dbReference>
<dbReference type="PANTHER" id="PTHR33744">
    <property type="entry name" value="CARBOHYDRATE DIACID REGULATOR"/>
    <property type="match status" value="1"/>
</dbReference>
<sequence>MGEHEVIEQDKSNFIDSLTVHLSKLSRKMLKIDTREEVLKYITDSFLNVFNCDVVAIGIIEGDQLVMNSSGEESSKRDVLFPFPAKDINPLLLEGSMTKENDLLAHDSVLRNYFDDNNFSTWFTMPISDEDIAHGLVIVGYQEDTILYDEMRSHFDELGEYVAIVLDLINRNKHKRKSMFDMHLIANQKDHDTTVDELVSIVTGFSGRESQSNSVAIYLFNEEKNSLIMQPATYRYVKKDSIIELTEDNLLNTYFPNVERVGHHSITVPLTVDMELIGVLYAEKDSEHIYTGYDLDQLEIFGNYFSVNYENMQLINKEKEQKKALENMLKVQQEMMKFTIKSDGFTEMNEKLGELLNSSIILYDRFFNVIDFYLHDDDVFSKQEVKEAGMYARKNRTLKQVTFDFVINEDYIFDGMPISDGKEIHAYIGIALPDNFDMELLALTINMIKNVYSLQFTKQKIAINAQEQIKGSFVERLLYKSIEDVQDILEYANLFNWDLYMPHRISILRISLPEYSAQNIIEEKAKTNKHIDLMRVLITNYNSKVITAVIEDQLVIFTPVTKVISKNYWENQYNYLKRSIEENGYAIDFVIGIGGVAEIPSQYYENYQKAQQVTNILLKSEFEQPYAFFDQMGSYTILNWVKENPASKLFVNNYLKKLYELSDNQQVDLFDTLKVFLANNGNVSATASELYIHRSSLNYRLEKIQGILDLELDNFDERFNLVLAYKLYELHGNDIFK</sequence>
<dbReference type="InterPro" id="IPR051448">
    <property type="entry name" value="CdaR-like_regulators"/>
</dbReference>
<proteinExistence type="inferred from homology"/>
<feature type="domain" description="PucR C-terminal helix-turn-helix" evidence="2">
    <location>
        <begin position="669"/>
        <end position="726"/>
    </location>
</feature>
<dbReference type="SUPFAM" id="SSF55781">
    <property type="entry name" value="GAF domain-like"/>
    <property type="match status" value="2"/>
</dbReference>
<evidence type="ECO:0000256" key="1">
    <source>
        <dbReference type="ARBA" id="ARBA00006754"/>
    </source>
</evidence>
<comment type="similarity">
    <text evidence="1">Belongs to the CdaR family.</text>
</comment>
<dbReference type="Pfam" id="PF13556">
    <property type="entry name" value="HTH_30"/>
    <property type="match status" value="1"/>
</dbReference>
<dbReference type="Proteomes" id="UP000306420">
    <property type="component" value="Unassembled WGS sequence"/>
</dbReference>
<dbReference type="Gene3D" id="3.30.450.40">
    <property type="match status" value="2"/>
</dbReference>
<gene>
    <name evidence="4" type="ORF">FEZ33_06615</name>
</gene>
<dbReference type="OrthoDB" id="9792148at2"/>
<dbReference type="Gene3D" id="1.10.10.2840">
    <property type="entry name" value="PucR C-terminal helix-turn-helix domain"/>
    <property type="match status" value="1"/>
</dbReference>
<accession>A0A5R9DUS7</accession>
<dbReference type="InterPro" id="IPR025736">
    <property type="entry name" value="PucR_C-HTH_dom"/>
</dbReference>